<reference evidence="1 2" key="1">
    <citation type="journal article" date="2023" name="Science">
        <title>Complex scaffold remodeling in plant triterpene biosynthesis.</title>
        <authorList>
            <person name="De La Pena R."/>
            <person name="Hodgson H."/>
            <person name="Liu J.C."/>
            <person name="Stephenson M.J."/>
            <person name="Martin A.C."/>
            <person name="Owen C."/>
            <person name="Harkess A."/>
            <person name="Leebens-Mack J."/>
            <person name="Jimenez L.E."/>
            <person name="Osbourn A."/>
            <person name="Sattely E.S."/>
        </authorList>
    </citation>
    <scope>NUCLEOTIDE SEQUENCE [LARGE SCALE GENOMIC DNA]</scope>
    <source>
        <strain evidence="2">cv. JPN11</strain>
        <tissue evidence="1">Leaf</tissue>
    </source>
</reference>
<comment type="caution">
    <text evidence="1">The sequence shown here is derived from an EMBL/GenBank/DDBJ whole genome shotgun (WGS) entry which is preliminary data.</text>
</comment>
<dbReference type="Proteomes" id="UP001164539">
    <property type="component" value="Chromosome 6"/>
</dbReference>
<dbReference type="EMBL" id="CM051399">
    <property type="protein sequence ID" value="KAJ4715924.1"/>
    <property type="molecule type" value="Genomic_DNA"/>
</dbReference>
<keyword evidence="2" id="KW-1185">Reference proteome</keyword>
<evidence type="ECO:0000313" key="2">
    <source>
        <dbReference type="Proteomes" id="UP001164539"/>
    </source>
</evidence>
<protein>
    <submittedName>
        <fullName evidence="1">O-methyltransferase</fullName>
    </submittedName>
</protein>
<name>A0ACC1XYW8_MELAZ</name>
<organism evidence="1 2">
    <name type="scientific">Melia azedarach</name>
    <name type="common">Chinaberry tree</name>
    <dbReference type="NCBI Taxonomy" id="155640"/>
    <lineage>
        <taxon>Eukaryota</taxon>
        <taxon>Viridiplantae</taxon>
        <taxon>Streptophyta</taxon>
        <taxon>Embryophyta</taxon>
        <taxon>Tracheophyta</taxon>
        <taxon>Spermatophyta</taxon>
        <taxon>Magnoliopsida</taxon>
        <taxon>eudicotyledons</taxon>
        <taxon>Gunneridae</taxon>
        <taxon>Pentapetalae</taxon>
        <taxon>rosids</taxon>
        <taxon>malvids</taxon>
        <taxon>Sapindales</taxon>
        <taxon>Meliaceae</taxon>
        <taxon>Melia</taxon>
    </lineage>
</organism>
<sequence>MEEKKREEITEEEEAEVEIWKYVFGFVNMAVVKCAIELGIAEAIENHGSSMTISELSSTLNCAPPHLHRIMRFLVHLRFFKEKPSAHGLIAYQQTPLSRRLMRHGENSMAAFILLESSQVMLAPWHCLSTRVLANGTSAFDTAHGKDVWVFAAADEGHNKLINDAMACDARVAVPAIVKGCPEVFNGVETLVDVGGGDGTTLSILAKAFPWIRGISFDLPHVVKVAEKFHGVEYVGGDMFHFVPQADAALIKWVLHDWGDDECIQILKKCREAISKEKGKVLIFEAIVEEDEGDNKFKSVRLMLDMVMMAHTNEGKERTLKEWDYILRQSGFSRYNIKPIHAVQSLIEAFP</sequence>
<evidence type="ECO:0000313" key="1">
    <source>
        <dbReference type="EMBL" id="KAJ4715924.1"/>
    </source>
</evidence>
<gene>
    <name evidence="1" type="ORF">OWV82_011013</name>
</gene>
<proteinExistence type="predicted"/>
<accession>A0ACC1XYW8</accession>